<reference evidence="1" key="1">
    <citation type="journal article" date="2020" name="bioRxiv">
        <title>Historical genomics reveals the evolutionary mechanisms behind multiple outbreaks of the host-specific coffee wilt pathogen Fusarium xylarioides.</title>
        <authorList>
            <person name="Peck D."/>
            <person name="Nowell R.W."/>
            <person name="Flood J."/>
            <person name="Ryan M.J."/>
            <person name="Barraclough T.G."/>
        </authorList>
    </citation>
    <scope>NUCLEOTIDE SEQUENCE</scope>
    <source>
        <strain evidence="1">IMI 127659i</strain>
    </source>
</reference>
<sequence length="116" mass="13625">MASSPDTTVLRTPVSHPRLPFDVELLIVHDLIEVYKRAQKRLAPLATVSETWQRIVEKHTFQYLRLGEQDLLDFGKFVHRGRLQLVKSITLDRSPWRELCVSARSLRLRYRAKDFP</sequence>
<dbReference type="EMBL" id="JADFTT010000149">
    <property type="protein sequence ID" value="KAG5766649.1"/>
    <property type="molecule type" value="Genomic_DNA"/>
</dbReference>
<evidence type="ECO:0000313" key="2">
    <source>
        <dbReference type="Proteomes" id="UP000750502"/>
    </source>
</evidence>
<accession>A0A9P7I397</accession>
<organism evidence="1 2">
    <name type="scientific">Fusarium xylarioides</name>
    <dbReference type="NCBI Taxonomy" id="221167"/>
    <lineage>
        <taxon>Eukaryota</taxon>
        <taxon>Fungi</taxon>
        <taxon>Dikarya</taxon>
        <taxon>Ascomycota</taxon>
        <taxon>Pezizomycotina</taxon>
        <taxon>Sordariomycetes</taxon>
        <taxon>Hypocreomycetidae</taxon>
        <taxon>Hypocreales</taxon>
        <taxon>Nectriaceae</taxon>
        <taxon>Fusarium</taxon>
        <taxon>Fusarium fujikuroi species complex</taxon>
    </lineage>
</organism>
<reference evidence="1" key="2">
    <citation type="submission" date="2020-10" db="EMBL/GenBank/DDBJ databases">
        <authorList>
            <person name="Peck L.D."/>
            <person name="Nowell R.W."/>
            <person name="Flood J."/>
            <person name="Ryan M.J."/>
            <person name="Barraclough T.G."/>
        </authorList>
    </citation>
    <scope>NUCLEOTIDE SEQUENCE</scope>
    <source>
        <strain evidence="1">IMI 127659i</strain>
    </source>
</reference>
<name>A0A9P7I397_9HYPO</name>
<protein>
    <recommendedName>
        <fullName evidence="3">F-box domain-containing protein</fullName>
    </recommendedName>
</protein>
<comment type="caution">
    <text evidence="1">The sequence shown here is derived from an EMBL/GenBank/DDBJ whole genome shotgun (WGS) entry which is preliminary data.</text>
</comment>
<dbReference type="AlphaFoldDB" id="A0A9P7I397"/>
<dbReference type="OrthoDB" id="5333491at2759"/>
<evidence type="ECO:0008006" key="3">
    <source>
        <dbReference type="Google" id="ProtNLM"/>
    </source>
</evidence>
<dbReference type="Proteomes" id="UP000750502">
    <property type="component" value="Unassembled WGS sequence"/>
</dbReference>
<evidence type="ECO:0000313" key="1">
    <source>
        <dbReference type="EMBL" id="KAG5766649.1"/>
    </source>
</evidence>
<gene>
    <name evidence="1" type="ORF">H9Q72_005313</name>
</gene>
<keyword evidence="2" id="KW-1185">Reference proteome</keyword>
<proteinExistence type="predicted"/>